<gene>
    <name evidence="1" type="ORF">MATL_G00106230</name>
</gene>
<evidence type="ECO:0000313" key="2">
    <source>
        <dbReference type="Proteomes" id="UP001046870"/>
    </source>
</evidence>
<evidence type="ECO:0000313" key="1">
    <source>
        <dbReference type="EMBL" id="KAG7472186.1"/>
    </source>
</evidence>
<organism evidence="1 2">
    <name type="scientific">Megalops atlanticus</name>
    <name type="common">Tarpon</name>
    <name type="synonym">Clupea gigantea</name>
    <dbReference type="NCBI Taxonomy" id="7932"/>
    <lineage>
        <taxon>Eukaryota</taxon>
        <taxon>Metazoa</taxon>
        <taxon>Chordata</taxon>
        <taxon>Craniata</taxon>
        <taxon>Vertebrata</taxon>
        <taxon>Euteleostomi</taxon>
        <taxon>Actinopterygii</taxon>
        <taxon>Neopterygii</taxon>
        <taxon>Teleostei</taxon>
        <taxon>Elopiformes</taxon>
        <taxon>Megalopidae</taxon>
        <taxon>Megalops</taxon>
    </lineage>
</organism>
<dbReference type="AlphaFoldDB" id="A0A9D3T920"/>
<reference evidence="1" key="1">
    <citation type="submission" date="2021-01" db="EMBL/GenBank/DDBJ databases">
        <authorList>
            <person name="Zahm M."/>
            <person name="Roques C."/>
            <person name="Cabau C."/>
            <person name="Klopp C."/>
            <person name="Donnadieu C."/>
            <person name="Jouanno E."/>
            <person name="Lampietro C."/>
            <person name="Louis A."/>
            <person name="Herpin A."/>
            <person name="Echchiki A."/>
            <person name="Berthelot C."/>
            <person name="Parey E."/>
            <person name="Roest-Crollius H."/>
            <person name="Braasch I."/>
            <person name="Postlethwait J."/>
            <person name="Bobe J."/>
            <person name="Montfort J."/>
            <person name="Bouchez O."/>
            <person name="Begum T."/>
            <person name="Mejri S."/>
            <person name="Adams A."/>
            <person name="Chen W.-J."/>
            <person name="Guiguen Y."/>
        </authorList>
    </citation>
    <scope>NUCLEOTIDE SEQUENCE</scope>
    <source>
        <strain evidence="1">YG-15Mar2019-1</strain>
        <tissue evidence="1">Brain</tissue>
    </source>
</reference>
<dbReference type="Proteomes" id="UP001046870">
    <property type="component" value="Chromosome 8"/>
</dbReference>
<proteinExistence type="predicted"/>
<comment type="caution">
    <text evidence="1">The sequence shown here is derived from an EMBL/GenBank/DDBJ whole genome shotgun (WGS) entry which is preliminary data.</text>
</comment>
<accession>A0A9D3T920</accession>
<name>A0A9D3T920_MEGAT</name>
<sequence>MSFSMGWKKGVGCLSAGPQRAVLREDGAAFEEPVHLRAGSTLRGFLGLESKGGCVDHWWQPFRGAGEKPM</sequence>
<keyword evidence="2" id="KW-1185">Reference proteome</keyword>
<dbReference type="EMBL" id="JAFDVH010000008">
    <property type="protein sequence ID" value="KAG7472186.1"/>
    <property type="molecule type" value="Genomic_DNA"/>
</dbReference>
<protein>
    <submittedName>
        <fullName evidence="1">Uncharacterized protein</fullName>
    </submittedName>
</protein>